<evidence type="ECO:0000259" key="4">
    <source>
        <dbReference type="PROSITE" id="PS50271"/>
    </source>
</evidence>
<feature type="domain" description="RING-type" evidence="3">
    <location>
        <begin position="231"/>
        <end position="273"/>
    </location>
</feature>
<accession>G0U211</accession>
<dbReference type="SUPFAM" id="SSF57850">
    <property type="entry name" value="RING/U-box"/>
    <property type="match status" value="1"/>
</dbReference>
<evidence type="ECO:0000259" key="3">
    <source>
        <dbReference type="PROSITE" id="PS50089"/>
    </source>
</evidence>
<protein>
    <recommendedName>
        <fullName evidence="6">BRCA1-associated protein</fullName>
    </recommendedName>
</protein>
<keyword evidence="1" id="KW-0479">Metal-binding</keyword>
<dbReference type="GO" id="GO:0061630">
    <property type="term" value="F:ubiquitin protein ligase activity"/>
    <property type="evidence" value="ECO:0007669"/>
    <property type="project" value="TreeGrafter"/>
</dbReference>
<dbReference type="SMART" id="SM00184">
    <property type="entry name" value="RING"/>
    <property type="match status" value="1"/>
</dbReference>
<evidence type="ECO:0000256" key="1">
    <source>
        <dbReference type="PROSITE-ProRule" id="PRU00502"/>
    </source>
</evidence>
<dbReference type="PROSITE" id="PS50089">
    <property type="entry name" value="ZF_RING_2"/>
    <property type="match status" value="1"/>
</dbReference>
<evidence type="ECO:0000313" key="5">
    <source>
        <dbReference type="EMBL" id="CCC50314.1"/>
    </source>
</evidence>
<evidence type="ECO:0000256" key="2">
    <source>
        <dbReference type="SAM" id="Coils"/>
    </source>
</evidence>
<dbReference type="InterPro" id="IPR001607">
    <property type="entry name" value="Znf_UBP"/>
</dbReference>
<evidence type="ECO:0008006" key="6">
    <source>
        <dbReference type="Google" id="ProtNLM"/>
    </source>
</evidence>
<dbReference type="GO" id="GO:0005737">
    <property type="term" value="C:cytoplasm"/>
    <property type="evidence" value="ECO:0007669"/>
    <property type="project" value="TreeGrafter"/>
</dbReference>
<dbReference type="CDD" id="cd16448">
    <property type="entry name" value="RING-H2"/>
    <property type="match status" value="1"/>
</dbReference>
<dbReference type="GO" id="GO:0016567">
    <property type="term" value="P:protein ubiquitination"/>
    <property type="evidence" value="ECO:0007669"/>
    <property type="project" value="TreeGrafter"/>
</dbReference>
<dbReference type="SMART" id="SM00290">
    <property type="entry name" value="ZnF_UBP"/>
    <property type="match status" value="1"/>
</dbReference>
<dbReference type="PANTHER" id="PTHR24007">
    <property type="entry name" value="BRCA1-ASSOCIATED PROTEIN"/>
    <property type="match status" value="1"/>
</dbReference>
<dbReference type="InterPro" id="IPR013083">
    <property type="entry name" value="Znf_RING/FYVE/PHD"/>
</dbReference>
<dbReference type="PROSITE" id="PS50271">
    <property type="entry name" value="ZF_UBP"/>
    <property type="match status" value="1"/>
</dbReference>
<dbReference type="Gene3D" id="3.30.40.10">
    <property type="entry name" value="Zinc/RING finger domain, C3HC4 (zinc finger)"/>
    <property type="match status" value="2"/>
</dbReference>
<keyword evidence="2" id="KW-0175">Coiled coil</keyword>
<dbReference type="VEuPathDB" id="TriTrypDB:TvY486_0901370"/>
<dbReference type="PANTHER" id="PTHR24007:SF7">
    <property type="entry name" value="BRCA1-ASSOCIATED PROTEIN"/>
    <property type="match status" value="1"/>
</dbReference>
<name>G0U211_TRYVY</name>
<sequence>MQASVMNPTSATEAVVAFDCEGVVVCELSFERRKPTQWLLLSFVPIDVAPARLLHFAESHDSSFRSSALPPVADTFHSGSCADGGHEFPGLPLEARGCIRMARVGHMPEKSGTYCLLLNCTTSGIAELLRSRFSEVSVSEGGWGVPEFVRSVASTTHYSQGCQASARSGGRSRGSNGSKGVAKMVIKLEVLCRLPCAFEGRGSCQSHRSLDCVDIETMRSSAPRVPVKDLCSICREEIVSEKPYVLTVCGHVFHLLCFSQHFTDASSRCPLCRFSMSSLDSKCNACGTYQNLWTCLVCGWVGCGQGQQNDSLLHFNNTGHSCAVENTTSRIWSFSFNTFLHHQLAMELGQRADVKAATTAESTGQQCDSVDTKMRPHSSCRMEWCWSEKDEEEGELEPDDEYMQKFYLDIKEQLKEEQAKYYQSLPTTTGNSVFSIQARQLELSVSEREGRSGVVSDYVSDMLRIAREEQAVLKELLKREASRNVILNDDLLLHSHTVKNLEGEVARLESEVEKMAQRSARQVAAKKDELERLQNKLIEVMGRLN</sequence>
<proteinExistence type="predicted"/>
<dbReference type="InterPro" id="IPR001841">
    <property type="entry name" value="Znf_RING"/>
</dbReference>
<feature type="domain" description="UBP-type" evidence="4">
    <location>
        <begin position="267"/>
        <end position="360"/>
    </location>
</feature>
<dbReference type="GO" id="GO:0008270">
    <property type="term" value="F:zinc ion binding"/>
    <property type="evidence" value="ECO:0007669"/>
    <property type="project" value="UniProtKB-KW"/>
</dbReference>
<feature type="coiled-coil region" evidence="2">
    <location>
        <begin position="491"/>
        <end position="543"/>
    </location>
</feature>
<dbReference type="EMBL" id="HE573025">
    <property type="protein sequence ID" value="CCC50314.1"/>
    <property type="molecule type" value="Genomic_DNA"/>
</dbReference>
<reference evidence="5" key="1">
    <citation type="journal article" date="2012" name="Proc. Natl. Acad. Sci. U.S.A.">
        <title>Antigenic diversity is generated by distinct evolutionary mechanisms in African trypanosome species.</title>
        <authorList>
            <person name="Jackson A.P."/>
            <person name="Berry A."/>
            <person name="Aslett M."/>
            <person name="Allison H.C."/>
            <person name="Burton P."/>
            <person name="Vavrova-Anderson J."/>
            <person name="Brown R."/>
            <person name="Browne H."/>
            <person name="Corton N."/>
            <person name="Hauser H."/>
            <person name="Gamble J."/>
            <person name="Gilderthorp R."/>
            <person name="Marcello L."/>
            <person name="McQuillan J."/>
            <person name="Otto T.D."/>
            <person name="Quail M.A."/>
            <person name="Sanders M.J."/>
            <person name="van Tonder A."/>
            <person name="Ginger M.L."/>
            <person name="Field M.C."/>
            <person name="Barry J.D."/>
            <person name="Hertz-Fowler C."/>
            <person name="Berriman M."/>
        </authorList>
    </citation>
    <scope>NUCLEOTIDE SEQUENCE</scope>
    <source>
        <strain evidence="5">Y486</strain>
    </source>
</reference>
<keyword evidence="1" id="KW-0862">Zinc</keyword>
<dbReference type="Pfam" id="PF02148">
    <property type="entry name" value="zf-UBP"/>
    <property type="match status" value="1"/>
</dbReference>
<dbReference type="GO" id="GO:0007265">
    <property type="term" value="P:Ras protein signal transduction"/>
    <property type="evidence" value="ECO:0007669"/>
    <property type="project" value="TreeGrafter"/>
</dbReference>
<gene>
    <name evidence="5" type="ORF">TVY486_0901370</name>
</gene>
<dbReference type="Pfam" id="PF13639">
    <property type="entry name" value="zf-RING_2"/>
    <property type="match status" value="1"/>
</dbReference>
<organism evidence="5">
    <name type="scientific">Trypanosoma vivax (strain Y486)</name>
    <dbReference type="NCBI Taxonomy" id="1055687"/>
    <lineage>
        <taxon>Eukaryota</taxon>
        <taxon>Discoba</taxon>
        <taxon>Euglenozoa</taxon>
        <taxon>Kinetoplastea</taxon>
        <taxon>Metakinetoplastina</taxon>
        <taxon>Trypanosomatida</taxon>
        <taxon>Trypanosomatidae</taxon>
        <taxon>Trypanosoma</taxon>
        <taxon>Duttonella</taxon>
    </lineage>
</organism>
<keyword evidence="1" id="KW-0863">Zinc-finger</keyword>
<dbReference type="AlphaFoldDB" id="G0U211"/>